<name>A0A7W9MSP4_9ACTN</name>
<dbReference type="AlphaFoldDB" id="A0A7W9MSP4"/>
<feature type="compositionally biased region" description="Basic and acidic residues" evidence="1">
    <location>
        <begin position="171"/>
        <end position="181"/>
    </location>
</feature>
<dbReference type="Gene3D" id="1.10.10.10">
    <property type="entry name" value="Winged helix-like DNA-binding domain superfamily/Winged helix DNA-binding domain"/>
    <property type="match status" value="1"/>
</dbReference>
<evidence type="ECO:0000256" key="1">
    <source>
        <dbReference type="SAM" id="MobiDB-lite"/>
    </source>
</evidence>
<dbReference type="SUPFAM" id="SSF46785">
    <property type="entry name" value="Winged helix' DNA-binding domain"/>
    <property type="match status" value="1"/>
</dbReference>
<accession>A0A7W9MSP4</accession>
<evidence type="ECO:0008006" key="4">
    <source>
        <dbReference type="Google" id="ProtNLM"/>
    </source>
</evidence>
<evidence type="ECO:0000313" key="3">
    <source>
        <dbReference type="Proteomes" id="UP000549971"/>
    </source>
</evidence>
<organism evidence="2 3">
    <name type="scientific">Kribbella italica</name>
    <dbReference type="NCBI Taxonomy" id="1540520"/>
    <lineage>
        <taxon>Bacteria</taxon>
        <taxon>Bacillati</taxon>
        <taxon>Actinomycetota</taxon>
        <taxon>Actinomycetes</taxon>
        <taxon>Propionibacteriales</taxon>
        <taxon>Kribbellaceae</taxon>
        <taxon>Kribbella</taxon>
    </lineage>
</organism>
<proteinExistence type="predicted"/>
<dbReference type="RefSeq" id="WP_184794149.1">
    <property type="nucleotide sequence ID" value="NZ_JACHMY010000001.1"/>
</dbReference>
<sequence>MTKVAGTTDSAGFGIVPRHLRGKLKANEIAVYVALSWRTDAEGGSFPSHATIAEEAGCSVSTVQRALKRLQELGLVVWQSRSRENGAQTSNRYRLDLYGAGLRAPRSQGPTPSVTGTDEREPREREPVTTAAARAADGSALPSALRRKGKPTKQETPTAESLMISETEEEAERRHERERAESTIGTDAVEGVETACARAGVKLTRAEKVGLYVLLATEPVDVRELALYLLEDWNTPDHVPKPGPMMAGRVRAAIEQAKRSLAVAS</sequence>
<dbReference type="InterPro" id="IPR036390">
    <property type="entry name" value="WH_DNA-bd_sf"/>
</dbReference>
<dbReference type="EMBL" id="JACHMY010000001">
    <property type="protein sequence ID" value="MBB5834377.1"/>
    <property type="molecule type" value="Genomic_DNA"/>
</dbReference>
<feature type="region of interest" description="Disordered" evidence="1">
    <location>
        <begin position="100"/>
        <end position="183"/>
    </location>
</feature>
<evidence type="ECO:0000313" key="2">
    <source>
        <dbReference type="EMBL" id="MBB5834377.1"/>
    </source>
</evidence>
<feature type="compositionally biased region" description="Basic and acidic residues" evidence="1">
    <location>
        <begin position="117"/>
        <end position="127"/>
    </location>
</feature>
<gene>
    <name evidence="2" type="ORF">HDA39_001111</name>
</gene>
<dbReference type="Proteomes" id="UP000549971">
    <property type="component" value="Unassembled WGS sequence"/>
</dbReference>
<comment type="caution">
    <text evidence="2">The sequence shown here is derived from an EMBL/GenBank/DDBJ whole genome shotgun (WGS) entry which is preliminary data.</text>
</comment>
<dbReference type="Pfam" id="PF13730">
    <property type="entry name" value="HTH_36"/>
    <property type="match status" value="1"/>
</dbReference>
<reference evidence="2 3" key="1">
    <citation type="submission" date="2020-08" db="EMBL/GenBank/DDBJ databases">
        <title>Sequencing the genomes of 1000 actinobacteria strains.</title>
        <authorList>
            <person name="Klenk H.-P."/>
        </authorList>
    </citation>
    <scope>NUCLEOTIDE SEQUENCE [LARGE SCALE GENOMIC DNA]</scope>
    <source>
        <strain evidence="2 3">DSM 28967</strain>
    </source>
</reference>
<feature type="compositionally biased region" description="Low complexity" evidence="1">
    <location>
        <begin position="131"/>
        <end position="144"/>
    </location>
</feature>
<protein>
    <recommendedName>
        <fullName evidence="4">Helix-turn-helix domain-containing protein</fullName>
    </recommendedName>
</protein>
<dbReference type="InterPro" id="IPR036388">
    <property type="entry name" value="WH-like_DNA-bd_sf"/>
</dbReference>
<keyword evidence="3" id="KW-1185">Reference proteome</keyword>